<proteinExistence type="predicted"/>
<evidence type="ECO:0000313" key="1">
    <source>
        <dbReference type="EMBL" id="GGC30401.1"/>
    </source>
</evidence>
<evidence type="ECO:0008006" key="3">
    <source>
        <dbReference type="Google" id="ProtNLM"/>
    </source>
</evidence>
<dbReference type="SUPFAM" id="SSF101874">
    <property type="entry name" value="YceI-like"/>
    <property type="match status" value="1"/>
</dbReference>
<sequence>MRVLIALILIFSHMVSSEKKLIITEKTISVSGQTSLGSFTCDYLNQGFKDTLFINSIQSRSPIVFDIPVHEFGCGNFLLNKDFRKTIKADEYPHAKVRVSNLQTKGKDYTCDVVVNIVGKKLDYKALQLTNGGKQLKGEIIINFDELGLEPPRKLGGLIKVEDRLALEIKLGF</sequence>
<gene>
    <name evidence="1" type="ORF">GCM10010993_06620</name>
</gene>
<dbReference type="RefSeq" id="WP_188439679.1">
    <property type="nucleotide sequence ID" value="NZ_BMFD01000002.1"/>
</dbReference>
<comment type="caution">
    <text evidence="1">The sequence shown here is derived from an EMBL/GenBank/DDBJ whole genome shotgun (WGS) entry which is preliminary data.</text>
</comment>
<dbReference type="EMBL" id="BMFD01000002">
    <property type="protein sequence ID" value="GGC30401.1"/>
    <property type="molecule type" value="Genomic_DNA"/>
</dbReference>
<organism evidence="1 2">
    <name type="scientific">Belliella aquatica</name>
    <dbReference type="NCBI Taxonomy" id="1323734"/>
    <lineage>
        <taxon>Bacteria</taxon>
        <taxon>Pseudomonadati</taxon>
        <taxon>Bacteroidota</taxon>
        <taxon>Cytophagia</taxon>
        <taxon>Cytophagales</taxon>
        <taxon>Cyclobacteriaceae</taxon>
        <taxon>Belliella</taxon>
    </lineage>
</organism>
<keyword evidence="2" id="KW-1185">Reference proteome</keyword>
<protein>
    <recommendedName>
        <fullName evidence="3">Lipid/polyisoprenoid-binding YceI-like domain-containing protein</fullName>
    </recommendedName>
</protein>
<dbReference type="InterPro" id="IPR036761">
    <property type="entry name" value="TTHA0802/YceI-like_sf"/>
</dbReference>
<evidence type="ECO:0000313" key="2">
    <source>
        <dbReference type="Proteomes" id="UP000635885"/>
    </source>
</evidence>
<dbReference type="Proteomes" id="UP000635885">
    <property type="component" value="Unassembled WGS sequence"/>
</dbReference>
<reference evidence="2" key="1">
    <citation type="journal article" date="2019" name="Int. J. Syst. Evol. Microbiol.">
        <title>The Global Catalogue of Microorganisms (GCM) 10K type strain sequencing project: providing services to taxonomists for standard genome sequencing and annotation.</title>
        <authorList>
            <consortium name="The Broad Institute Genomics Platform"/>
            <consortium name="The Broad Institute Genome Sequencing Center for Infectious Disease"/>
            <person name="Wu L."/>
            <person name="Ma J."/>
        </authorList>
    </citation>
    <scope>NUCLEOTIDE SEQUENCE [LARGE SCALE GENOMIC DNA]</scope>
    <source>
        <strain evidence="2">CGMCC 1.12479</strain>
    </source>
</reference>
<name>A0ABQ1LVL9_9BACT</name>
<accession>A0ABQ1LVL9</accession>